<dbReference type="Proteomes" id="UP000078544">
    <property type="component" value="Unassembled WGS sequence"/>
</dbReference>
<proteinExistence type="inferred from homology"/>
<dbReference type="EMBL" id="AZGY01000003">
    <property type="protein sequence ID" value="KZZ99656.1"/>
    <property type="molecule type" value="Genomic_DNA"/>
</dbReference>
<dbReference type="GO" id="GO:0005783">
    <property type="term" value="C:endoplasmic reticulum"/>
    <property type="evidence" value="ECO:0007669"/>
    <property type="project" value="TreeGrafter"/>
</dbReference>
<reference evidence="4 5" key="1">
    <citation type="journal article" date="2016" name="Genome Biol. Evol.">
        <title>Divergent and convergent evolution of fungal pathogenicity.</title>
        <authorList>
            <person name="Shang Y."/>
            <person name="Xiao G."/>
            <person name="Zheng P."/>
            <person name="Cen K."/>
            <person name="Zhan S."/>
            <person name="Wang C."/>
        </authorList>
    </citation>
    <scope>NUCLEOTIDE SEQUENCE [LARGE SCALE GENOMIC DNA]</scope>
    <source>
        <strain evidence="4 5">RCEF 2490</strain>
    </source>
</reference>
<dbReference type="SUPFAM" id="SSF102588">
    <property type="entry name" value="LmbE-like"/>
    <property type="match status" value="1"/>
</dbReference>
<evidence type="ECO:0000256" key="1">
    <source>
        <dbReference type="ARBA" id="ARBA00006066"/>
    </source>
</evidence>
<evidence type="ECO:0000313" key="4">
    <source>
        <dbReference type="EMBL" id="KZZ99656.1"/>
    </source>
</evidence>
<evidence type="ECO:0000256" key="3">
    <source>
        <dbReference type="SAM" id="Phobius"/>
    </source>
</evidence>
<dbReference type="InterPro" id="IPR024078">
    <property type="entry name" value="LmbE-like_dom_sf"/>
</dbReference>
<dbReference type="GO" id="GO:0000225">
    <property type="term" value="F:N-acetylglucosaminylphosphatidylinositol deacetylase activity"/>
    <property type="evidence" value="ECO:0007669"/>
    <property type="project" value="UniProtKB-EC"/>
</dbReference>
<dbReference type="AlphaFoldDB" id="A0A168FAH5"/>
<dbReference type="InterPro" id="IPR003737">
    <property type="entry name" value="GlcNAc_PI_deacetylase-related"/>
</dbReference>
<dbReference type="PANTHER" id="PTHR12993">
    <property type="entry name" value="N-ACETYLGLUCOSAMINYL-PHOSPHATIDYLINOSITOL DE-N-ACETYLASE-RELATED"/>
    <property type="match status" value="1"/>
</dbReference>
<sequence>MVRKLNSAVQSLSRACHWIAATRNRRRWLIRVALILLLFPLFLQWLLGYILGSDARLLPPELLSAKNLLVVTAHPDDECLFFSPSILGVLDRNKNMKGGLVVMSTGNNYGLGETRRKELLGSCEALGIDTKRCVALDNPALQDNPKVWWDENKIKPILKEYIDKWKIDAIITFDEGGVSGHINHRAVSSAVSQYVAENKNAPAAYMVVSVALPRKYTFLLDLPLTAVSFLWRILAAVFFPSSVADSAYSTRALVANTWHRYIMTRQAFASHGSQYSWDRHLYMVISRYVWFNDLQRIVAK</sequence>
<feature type="transmembrane region" description="Helical" evidence="3">
    <location>
        <begin position="28"/>
        <end position="51"/>
    </location>
</feature>
<dbReference type="UniPathway" id="UPA00196"/>
<dbReference type="GO" id="GO:0016020">
    <property type="term" value="C:membrane"/>
    <property type="evidence" value="ECO:0007669"/>
    <property type="project" value="GOC"/>
</dbReference>
<evidence type="ECO:0000313" key="5">
    <source>
        <dbReference type="Proteomes" id="UP000078544"/>
    </source>
</evidence>
<keyword evidence="3" id="KW-0472">Membrane</keyword>
<organism evidence="4 5">
    <name type="scientific">Moelleriella libera RCEF 2490</name>
    <dbReference type="NCBI Taxonomy" id="1081109"/>
    <lineage>
        <taxon>Eukaryota</taxon>
        <taxon>Fungi</taxon>
        <taxon>Dikarya</taxon>
        <taxon>Ascomycota</taxon>
        <taxon>Pezizomycotina</taxon>
        <taxon>Sordariomycetes</taxon>
        <taxon>Hypocreomycetidae</taxon>
        <taxon>Hypocreales</taxon>
        <taxon>Clavicipitaceae</taxon>
        <taxon>Moelleriella</taxon>
    </lineage>
</organism>
<dbReference type="PANTHER" id="PTHR12993:SF11">
    <property type="entry name" value="N-ACETYLGLUCOSAMINYL-PHOSPHATIDYLINOSITOL DE-N-ACETYLASE"/>
    <property type="match status" value="1"/>
</dbReference>
<dbReference type="OrthoDB" id="440160at2759"/>
<comment type="similarity">
    <text evidence="1">Belongs to the PIGL family.</text>
</comment>
<dbReference type="STRING" id="1081109.A0A168FAH5"/>
<name>A0A168FAH5_9HYPO</name>
<evidence type="ECO:0000256" key="2">
    <source>
        <dbReference type="ARBA" id="ARBA00012176"/>
    </source>
</evidence>
<dbReference type="Pfam" id="PF02585">
    <property type="entry name" value="PIG-L"/>
    <property type="match status" value="1"/>
</dbReference>
<accession>A0A168FAH5</accession>
<dbReference type="GO" id="GO:0006506">
    <property type="term" value="P:GPI anchor biosynthetic process"/>
    <property type="evidence" value="ECO:0007669"/>
    <property type="project" value="UniProtKB-UniPathway"/>
</dbReference>
<keyword evidence="3" id="KW-1133">Transmembrane helix</keyword>
<keyword evidence="3" id="KW-0812">Transmembrane</keyword>
<dbReference type="Gene3D" id="3.40.50.10320">
    <property type="entry name" value="LmbE-like"/>
    <property type="match status" value="1"/>
</dbReference>
<gene>
    <name evidence="4" type="ORF">AAL_02228</name>
</gene>
<protein>
    <recommendedName>
        <fullName evidence="2">N-acetylglucosaminylphosphatidylinositol deacetylase</fullName>
        <ecNumber evidence="2">3.5.1.89</ecNumber>
    </recommendedName>
</protein>
<dbReference type="EC" id="3.5.1.89" evidence="2"/>
<comment type="caution">
    <text evidence="4">The sequence shown here is derived from an EMBL/GenBank/DDBJ whole genome shotgun (WGS) entry which is preliminary data.</text>
</comment>
<keyword evidence="5" id="KW-1185">Reference proteome</keyword>